<dbReference type="AlphaFoldDB" id="A0A0F9RID3"/>
<name>A0A0F9RID3_9ZZZZ</name>
<reference evidence="1" key="1">
    <citation type="journal article" date="2015" name="Nature">
        <title>Complex archaea that bridge the gap between prokaryotes and eukaryotes.</title>
        <authorList>
            <person name="Spang A."/>
            <person name="Saw J.H."/>
            <person name="Jorgensen S.L."/>
            <person name="Zaremba-Niedzwiedzka K."/>
            <person name="Martijn J."/>
            <person name="Lind A.E."/>
            <person name="van Eijk R."/>
            <person name="Schleper C."/>
            <person name="Guy L."/>
            <person name="Ettema T.J."/>
        </authorList>
    </citation>
    <scope>NUCLEOTIDE SEQUENCE</scope>
</reference>
<gene>
    <name evidence="1" type="ORF">LCGC14_0591360</name>
</gene>
<proteinExistence type="predicted"/>
<evidence type="ECO:0000313" key="1">
    <source>
        <dbReference type="EMBL" id="KKN54544.1"/>
    </source>
</evidence>
<protein>
    <submittedName>
        <fullName evidence="1">Uncharacterized protein</fullName>
    </submittedName>
</protein>
<comment type="caution">
    <text evidence="1">The sequence shown here is derived from an EMBL/GenBank/DDBJ whole genome shotgun (WGS) entry which is preliminary data.</text>
</comment>
<sequence length="131" mass="15252">MVFGKLWLRHTESGGEARRWVMSFRWHAERARDGQCCWLVAGLENLAAHPPVETRGRKRLILPKEKLEERLKILRQRARAAAKLRELMLAPGQRDIDEVIRIGSRLEEMKERISELGGVPRSWDSGAFIRR</sequence>
<organism evidence="1">
    <name type="scientific">marine sediment metagenome</name>
    <dbReference type="NCBI Taxonomy" id="412755"/>
    <lineage>
        <taxon>unclassified sequences</taxon>
        <taxon>metagenomes</taxon>
        <taxon>ecological metagenomes</taxon>
    </lineage>
</organism>
<dbReference type="EMBL" id="LAZR01000924">
    <property type="protein sequence ID" value="KKN54544.1"/>
    <property type="molecule type" value="Genomic_DNA"/>
</dbReference>
<accession>A0A0F9RID3</accession>